<dbReference type="HAMAP" id="MF_01151">
    <property type="entry name" value="GrpE"/>
    <property type="match status" value="1"/>
</dbReference>
<evidence type="ECO:0000256" key="5">
    <source>
        <dbReference type="RuleBase" id="RU004478"/>
    </source>
</evidence>
<proteinExistence type="inferred from homology"/>
<dbReference type="InterPro" id="IPR013805">
    <property type="entry name" value="GrpE_CC"/>
</dbReference>
<feature type="region of interest" description="Disordered" evidence="6">
    <location>
        <begin position="1"/>
        <end position="56"/>
    </location>
</feature>
<reference evidence="7 8" key="1">
    <citation type="submission" date="2019-08" db="EMBL/GenBank/DDBJ databases">
        <title>In-depth cultivation of the pig gut microbiome towards novel bacterial diversity and tailored functional studies.</title>
        <authorList>
            <person name="Wylensek D."/>
            <person name="Hitch T.C.A."/>
            <person name="Clavel T."/>
        </authorList>
    </citation>
    <scope>NUCLEOTIDE SEQUENCE [LARGE SCALE GENOMIC DNA]</scope>
    <source>
        <strain evidence="7 8">Oil-RF-744-WCA-WT-10</strain>
    </source>
</reference>
<evidence type="ECO:0000256" key="4">
    <source>
        <dbReference type="RuleBase" id="RU000639"/>
    </source>
</evidence>
<dbReference type="Gene3D" id="2.30.22.10">
    <property type="entry name" value="Head domain of nucleotide exchange factor GrpE"/>
    <property type="match status" value="1"/>
</dbReference>
<evidence type="ECO:0000313" key="7">
    <source>
        <dbReference type="EMBL" id="MSS17932.1"/>
    </source>
</evidence>
<dbReference type="RefSeq" id="WP_154328438.1">
    <property type="nucleotide sequence ID" value="NZ_CP045696.1"/>
</dbReference>
<feature type="compositionally biased region" description="Basic and acidic residues" evidence="6">
    <location>
        <begin position="1"/>
        <end position="23"/>
    </location>
</feature>
<dbReference type="PRINTS" id="PR00773">
    <property type="entry name" value="GRPEPROTEIN"/>
</dbReference>
<organism evidence="7 8">
    <name type="scientific">Sodaliphilus pleomorphus</name>
    <dbReference type="NCBI Taxonomy" id="2606626"/>
    <lineage>
        <taxon>Bacteria</taxon>
        <taxon>Pseudomonadati</taxon>
        <taxon>Bacteroidota</taxon>
        <taxon>Bacteroidia</taxon>
        <taxon>Bacteroidales</taxon>
        <taxon>Muribaculaceae</taxon>
        <taxon>Sodaliphilus</taxon>
    </lineage>
</organism>
<dbReference type="Gene3D" id="3.90.20.20">
    <property type="match status" value="1"/>
</dbReference>
<comment type="caution">
    <text evidence="7">The sequence shown here is derived from an EMBL/GenBank/DDBJ whole genome shotgun (WGS) entry which is preliminary data.</text>
</comment>
<dbReference type="GO" id="GO:0051082">
    <property type="term" value="F:unfolded protein binding"/>
    <property type="evidence" value="ECO:0007669"/>
    <property type="project" value="TreeGrafter"/>
</dbReference>
<dbReference type="AlphaFoldDB" id="A0A6L5XFD6"/>
<feature type="compositionally biased region" description="Basic and acidic residues" evidence="6">
    <location>
        <begin position="45"/>
        <end position="56"/>
    </location>
</feature>
<dbReference type="EMBL" id="VULT01000014">
    <property type="protein sequence ID" value="MSS17932.1"/>
    <property type="molecule type" value="Genomic_DNA"/>
</dbReference>
<dbReference type="GO" id="GO:0005737">
    <property type="term" value="C:cytoplasm"/>
    <property type="evidence" value="ECO:0007669"/>
    <property type="project" value="UniProtKB-SubCell"/>
</dbReference>
<gene>
    <name evidence="3 7" type="primary">grpE</name>
    <name evidence="7" type="ORF">FYJ29_09220</name>
</gene>
<keyword evidence="3 4" id="KW-0346">Stress response</keyword>
<dbReference type="SUPFAM" id="SSF58014">
    <property type="entry name" value="Coiled-coil domain of nucleotide exchange factor GrpE"/>
    <property type="match status" value="1"/>
</dbReference>
<keyword evidence="3" id="KW-0963">Cytoplasm</keyword>
<dbReference type="CDD" id="cd00446">
    <property type="entry name" value="GrpE"/>
    <property type="match status" value="1"/>
</dbReference>
<dbReference type="GO" id="GO:0006457">
    <property type="term" value="P:protein folding"/>
    <property type="evidence" value="ECO:0007669"/>
    <property type="project" value="InterPro"/>
</dbReference>
<dbReference type="PROSITE" id="PS01071">
    <property type="entry name" value="GRPE"/>
    <property type="match status" value="1"/>
</dbReference>
<evidence type="ECO:0000256" key="3">
    <source>
        <dbReference type="HAMAP-Rule" id="MF_01151"/>
    </source>
</evidence>
<dbReference type="SUPFAM" id="SSF51064">
    <property type="entry name" value="Head domain of nucleotide exchange factor GrpE"/>
    <property type="match status" value="1"/>
</dbReference>
<keyword evidence="8" id="KW-1185">Reference proteome</keyword>
<evidence type="ECO:0000256" key="1">
    <source>
        <dbReference type="ARBA" id="ARBA00009054"/>
    </source>
</evidence>
<evidence type="ECO:0000313" key="8">
    <source>
        <dbReference type="Proteomes" id="UP000483362"/>
    </source>
</evidence>
<protein>
    <recommendedName>
        <fullName evidence="3 4">Protein GrpE</fullName>
    </recommendedName>
    <alternativeName>
        <fullName evidence="3">HSP-70 cofactor</fullName>
    </alternativeName>
</protein>
<comment type="subcellular location">
    <subcellularLocation>
        <location evidence="3">Cytoplasm</location>
    </subcellularLocation>
</comment>
<dbReference type="InterPro" id="IPR000740">
    <property type="entry name" value="GrpE"/>
</dbReference>
<name>A0A6L5XFD6_9BACT</name>
<dbReference type="GO" id="GO:0000774">
    <property type="term" value="F:adenyl-nucleotide exchange factor activity"/>
    <property type="evidence" value="ECO:0007669"/>
    <property type="project" value="InterPro"/>
</dbReference>
<dbReference type="Pfam" id="PF01025">
    <property type="entry name" value="GrpE"/>
    <property type="match status" value="1"/>
</dbReference>
<comment type="similarity">
    <text evidence="1 3 5">Belongs to the GrpE family.</text>
</comment>
<accession>A0A6L5XFD6</accession>
<evidence type="ECO:0000256" key="2">
    <source>
        <dbReference type="ARBA" id="ARBA00023186"/>
    </source>
</evidence>
<sequence length="203" mass="23012">MSKKEQKQQETAKADDKQLHAEAQDAQASTAGTEAADKQQPAEGGDEKKQETPEEKIKRLEEELDHEKKEYLFLMAEFDNYRKRTLKEKGDLIRNGGEKVLAELLPVIDDFERAIDAIDKTSDIDSLKEGVNLIYNKFVKYLEKQQVKPMESTGKDFDSDIHEAVTTFPAQDESQKGKVIDTVLKGYTINDKVLRHAKVVVGQ</sequence>
<comment type="function">
    <text evidence="3 4">Participates actively in the response to hyperosmotic and heat shock by preventing the aggregation of stress-denatured proteins, in association with DnaK and GrpE. It is the nucleotide exchange factor for DnaK and may function as a thermosensor. Unfolded proteins bind initially to DnaJ; upon interaction with the DnaJ-bound protein, DnaK hydrolyzes its bound ATP, resulting in the formation of a stable complex. GrpE releases ADP from DnaK; ATP binding to DnaK triggers the release of the substrate protein, thus completing the reaction cycle. Several rounds of ATP-dependent interactions between DnaJ, DnaK and GrpE are required for fully efficient folding.</text>
</comment>
<dbReference type="InterPro" id="IPR009012">
    <property type="entry name" value="GrpE_head"/>
</dbReference>
<dbReference type="PANTHER" id="PTHR21237:SF23">
    <property type="entry name" value="GRPE PROTEIN HOMOLOG, MITOCHONDRIAL"/>
    <property type="match status" value="1"/>
</dbReference>
<evidence type="ECO:0000256" key="6">
    <source>
        <dbReference type="SAM" id="MobiDB-lite"/>
    </source>
</evidence>
<comment type="subunit">
    <text evidence="3">Homodimer.</text>
</comment>
<dbReference type="GO" id="GO:0042803">
    <property type="term" value="F:protein homodimerization activity"/>
    <property type="evidence" value="ECO:0007669"/>
    <property type="project" value="InterPro"/>
</dbReference>
<dbReference type="GO" id="GO:0051087">
    <property type="term" value="F:protein-folding chaperone binding"/>
    <property type="evidence" value="ECO:0007669"/>
    <property type="project" value="InterPro"/>
</dbReference>
<dbReference type="Proteomes" id="UP000483362">
    <property type="component" value="Unassembled WGS sequence"/>
</dbReference>
<dbReference type="PANTHER" id="PTHR21237">
    <property type="entry name" value="GRPE PROTEIN"/>
    <property type="match status" value="1"/>
</dbReference>
<keyword evidence="2 3" id="KW-0143">Chaperone</keyword>